<evidence type="ECO:0000313" key="3">
    <source>
        <dbReference type="EMBL" id="WNF33639.1"/>
    </source>
</evidence>
<evidence type="ECO:0000259" key="1">
    <source>
        <dbReference type="Pfam" id="PF01973"/>
    </source>
</evidence>
<name>A0ABY9WBX0_9BACI</name>
<organism evidence="3 4">
    <name type="scientific">Aeribacillus composti</name>
    <dbReference type="NCBI Taxonomy" id="1868734"/>
    <lineage>
        <taxon>Bacteria</taxon>
        <taxon>Bacillati</taxon>
        <taxon>Bacillota</taxon>
        <taxon>Bacilli</taxon>
        <taxon>Bacillales</taxon>
        <taxon>Bacillaceae</taxon>
        <taxon>Aeribacillus</taxon>
    </lineage>
</organism>
<dbReference type="EMBL" id="CP134501">
    <property type="protein sequence ID" value="WNF33639.1"/>
    <property type="molecule type" value="Genomic_DNA"/>
</dbReference>
<evidence type="ECO:0000259" key="2">
    <source>
        <dbReference type="Pfam" id="PF20157"/>
    </source>
</evidence>
<dbReference type="PANTHER" id="PTHR41786">
    <property type="entry name" value="MOTILITY ACCESSORY FACTOR MAF"/>
    <property type="match status" value="1"/>
</dbReference>
<feature type="domain" description="6-hydroxymethylpterin diphosphokinase MptE-like" evidence="1">
    <location>
        <begin position="190"/>
        <end position="356"/>
    </location>
</feature>
<dbReference type="Pfam" id="PF01973">
    <property type="entry name" value="MptE-like"/>
    <property type="match status" value="1"/>
</dbReference>
<dbReference type="GeneID" id="301124875"/>
<dbReference type="PANTHER" id="PTHR41786:SF1">
    <property type="entry name" value="6-HYDROXYMETHYLPTERIN DIPHOSPHOKINASE MPTE-LIKE DOMAIN-CONTAINING PROTEIN"/>
    <property type="match status" value="1"/>
</dbReference>
<dbReference type="RefSeq" id="WP_311066853.1">
    <property type="nucleotide sequence ID" value="NZ_CP134501.1"/>
</dbReference>
<dbReference type="InterPro" id="IPR045376">
    <property type="entry name" value="Maf_N"/>
</dbReference>
<dbReference type="Proteomes" id="UP001303701">
    <property type="component" value="Chromosome"/>
</dbReference>
<feature type="domain" description="Glycosyltransferase Maf N-terminal" evidence="2">
    <location>
        <begin position="58"/>
        <end position="124"/>
    </location>
</feature>
<protein>
    <submittedName>
        <fullName evidence="3">DUF115 domain-containing protein</fullName>
    </submittedName>
</protein>
<keyword evidence="4" id="KW-1185">Reference proteome</keyword>
<accession>A0ABY9WBX0</accession>
<evidence type="ECO:0000313" key="4">
    <source>
        <dbReference type="Proteomes" id="UP001303701"/>
    </source>
</evidence>
<proteinExistence type="predicted"/>
<sequence length="456" mass="51729">MSLFKKNMNSIKNGQLKKQLLKSANDKIEISIQESKINGLPTLILNGQYLYSQYNPMRDAETFIKSQLDPNVNVYCLFGFGLGYHVKVLLENEPNKRVFVIEPYLTCFKAALETLDLTDILSHPNVNIYFLEDISKLNNLLNELLEYKVKWLIPNPFVKALPNNNPLKQILEEIKIKEMSFHRFSSLMEKNFWNNLNYMDITVDKLFDLFKGKKAVLVSSGPSLDKTVDALKELRKKYFILAVGSAYKVLKTKGIEPHAVVISDPQNEVYRQLEGLDLSKPLIYLSTACYQAVRHHKGLKIAAFQKGYPKAEMYAKQNGCQLVDTGGSVATTAFDILIKMGFSEIVLLGQDLAYSKNRSHALHSTSGVEVVSNENLLSVLANDGTMVKTTTILSIYRRWFERKVAETKHVIFKNTAEKGAVIQGVPFAHISEIISESEHLTECNFSEKINQIINQY</sequence>
<reference evidence="3 4" key="1">
    <citation type="submission" date="2023-09" db="EMBL/GenBank/DDBJ databases">
        <title>Different Types of Thermotolerant Ring-Cleaving Dioxygenases derived from Aeribacillus composti HB-1 applied for multiple aromatic hydrocarbons removal.</title>
        <authorList>
            <person name="Cao L."/>
            <person name="Li M."/>
            <person name="Ma T."/>
        </authorList>
    </citation>
    <scope>NUCLEOTIDE SEQUENCE [LARGE SCALE GENOMIC DNA]</scope>
    <source>
        <strain evidence="3 4">HB-1</strain>
    </source>
</reference>
<gene>
    <name evidence="3" type="ORF">RI196_02825</name>
</gene>
<dbReference type="Pfam" id="PF20157">
    <property type="entry name" value="Maf_flag10_N"/>
    <property type="match status" value="1"/>
</dbReference>
<dbReference type="InterPro" id="IPR002826">
    <property type="entry name" value="MptE-like"/>
</dbReference>